<feature type="binding site" evidence="4">
    <location>
        <position position="89"/>
    </location>
    <ligand>
        <name>Zn(2+)</name>
        <dbReference type="ChEBI" id="CHEBI:29105"/>
    </ligand>
</feature>
<dbReference type="Proteomes" id="UP000295611">
    <property type="component" value="Unassembled WGS sequence"/>
</dbReference>
<proteinExistence type="inferred from homology"/>
<keyword evidence="2 4" id="KW-0479">Metal-binding</keyword>
<evidence type="ECO:0000313" key="6">
    <source>
        <dbReference type="Proteomes" id="UP000295611"/>
    </source>
</evidence>
<dbReference type="HAMAP" id="MF_00213">
    <property type="entry name" value="HypA_HybF"/>
    <property type="match status" value="1"/>
</dbReference>
<keyword evidence="6" id="KW-1185">Reference proteome</keyword>
<evidence type="ECO:0000256" key="3">
    <source>
        <dbReference type="ARBA" id="ARBA00022833"/>
    </source>
</evidence>
<evidence type="ECO:0000256" key="4">
    <source>
        <dbReference type="HAMAP-Rule" id="MF_00213"/>
    </source>
</evidence>
<dbReference type="GO" id="GO:0051604">
    <property type="term" value="P:protein maturation"/>
    <property type="evidence" value="ECO:0007669"/>
    <property type="project" value="InterPro"/>
</dbReference>
<comment type="similarity">
    <text evidence="4">Belongs to the HypA/HybF family.</text>
</comment>
<feature type="binding site" evidence="4">
    <location>
        <position position="76"/>
    </location>
    <ligand>
        <name>Zn(2+)</name>
        <dbReference type="ChEBI" id="CHEBI:29105"/>
    </ligand>
</feature>
<organism evidence="5 6">
    <name type="scientific">Paludibacterium purpuratum</name>
    <dbReference type="NCBI Taxonomy" id="1144873"/>
    <lineage>
        <taxon>Bacteria</taxon>
        <taxon>Pseudomonadati</taxon>
        <taxon>Pseudomonadota</taxon>
        <taxon>Betaproteobacteria</taxon>
        <taxon>Neisseriales</taxon>
        <taxon>Chromobacteriaceae</taxon>
        <taxon>Paludibacterium</taxon>
    </lineage>
</organism>
<sequence length="113" mass="11870">MHELMLAESVVRLVESTARQAGAERVTRVRLALGALAHVDPDALLYCCELVARDGPAAGAVYEVERPPAVAWCANCLTEVTPPAVGAPCPGCGGFQLDIRAGEEMRVIDIAVA</sequence>
<dbReference type="InterPro" id="IPR000688">
    <property type="entry name" value="HypA/HybF"/>
</dbReference>
<feature type="binding site" evidence="4">
    <location>
        <position position="73"/>
    </location>
    <ligand>
        <name>Zn(2+)</name>
        <dbReference type="ChEBI" id="CHEBI:29105"/>
    </ligand>
</feature>
<dbReference type="AlphaFoldDB" id="A0A4R7B7B3"/>
<feature type="binding site" evidence="4">
    <location>
        <position position="2"/>
    </location>
    <ligand>
        <name>Ni(2+)</name>
        <dbReference type="ChEBI" id="CHEBI:49786"/>
    </ligand>
</feature>
<dbReference type="GO" id="GO:0008270">
    <property type="term" value="F:zinc ion binding"/>
    <property type="evidence" value="ECO:0007669"/>
    <property type="project" value="UniProtKB-UniRule"/>
</dbReference>
<dbReference type="PIRSF" id="PIRSF004761">
    <property type="entry name" value="Hydrgn_mat_HypA"/>
    <property type="match status" value="1"/>
</dbReference>
<dbReference type="OrthoDB" id="288014at2"/>
<dbReference type="PANTHER" id="PTHR34535:SF3">
    <property type="entry name" value="HYDROGENASE MATURATION FACTOR HYPA"/>
    <property type="match status" value="1"/>
</dbReference>
<dbReference type="Pfam" id="PF01155">
    <property type="entry name" value="HypA"/>
    <property type="match status" value="1"/>
</dbReference>
<dbReference type="Gene3D" id="3.30.2320.80">
    <property type="match status" value="1"/>
</dbReference>
<feature type="binding site" evidence="4">
    <location>
        <position position="92"/>
    </location>
    <ligand>
        <name>Zn(2+)</name>
        <dbReference type="ChEBI" id="CHEBI:29105"/>
    </ligand>
</feature>
<dbReference type="RefSeq" id="WP_133680547.1">
    <property type="nucleotide sequence ID" value="NZ_SNZP01000007.1"/>
</dbReference>
<keyword evidence="3 4" id="KW-0862">Zinc</keyword>
<reference evidence="5 6" key="1">
    <citation type="submission" date="2019-03" db="EMBL/GenBank/DDBJ databases">
        <title>Genomic Encyclopedia of Type Strains, Phase III (KMG-III): the genomes of soil and plant-associated and newly described type strains.</title>
        <authorList>
            <person name="Whitman W."/>
        </authorList>
    </citation>
    <scope>NUCLEOTIDE SEQUENCE [LARGE SCALE GENOMIC DNA]</scope>
    <source>
        <strain evidence="5 6">CECT 8976</strain>
    </source>
</reference>
<keyword evidence="1 4" id="KW-0533">Nickel</keyword>
<comment type="function">
    <text evidence="4">Involved in the maturation of [NiFe] hydrogenases. Required for nickel insertion into the metal center of the hydrogenase.</text>
</comment>
<comment type="caution">
    <text evidence="5">The sequence shown here is derived from an EMBL/GenBank/DDBJ whole genome shotgun (WGS) entry which is preliminary data.</text>
</comment>
<dbReference type="GO" id="GO:0016151">
    <property type="term" value="F:nickel cation binding"/>
    <property type="evidence" value="ECO:0007669"/>
    <property type="project" value="UniProtKB-UniRule"/>
</dbReference>
<protein>
    <recommendedName>
        <fullName evidence="4">Hydrogenase maturation factor HypA</fullName>
    </recommendedName>
</protein>
<gene>
    <name evidence="4" type="primary">hypA</name>
    <name evidence="5" type="ORF">DFP86_1078</name>
</gene>
<evidence type="ECO:0000313" key="5">
    <source>
        <dbReference type="EMBL" id="TDR79645.1"/>
    </source>
</evidence>
<accession>A0A4R7B7B3</accession>
<dbReference type="EMBL" id="SNZP01000007">
    <property type="protein sequence ID" value="TDR79645.1"/>
    <property type="molecule type" value="Genomic_DNA"/>
</dbReference>
<evidence type="ECO:0000256" key="1">
    <source>
        <dbReference type="ARBA" id="ARBA00022596"/>
    </source>
</evidence>
<dbReference type="PANTHER" id="PTHR34535">
    <property type="entry name" value="HYDROGENASE MATURATION FACTOR HYPA"/>
    <property type="match status" value="1"/>
</dbReference>
<evidence type="ECO:0000256" key="2">
    <source>
        <dbReference type="ARBA" id="ARBA00022723"/>
    </source>
</evidence>
<name>A0A4R7B7B3_9NEIS</name>